<feature type="signal peptide" evidence="1">
    <location>
        <begin position="1"/>
        <end position="36"/>
    </location>
</feature>
<proteinExistence type="predicted"/>
<organism evidence="2 3">
    <name type="scientific">Amedibacillus dolichus</name>
    <dbReference type="NCBI Taxonomy" id="31971"/>
    <lineage>
        <taxon>Bacteria</taxon>
        <taxon>Bacillati</taxon>
        <taxon>Bacillota</taxon>
        <taxon>Erysipelotrichia</taxon>
        <taxon>Erysipelotrichales</taxon>
        <taxon>Erysipelotrichaceae</taxon>
        <taxon>Amedibacillus</taxon>
    </lineage>
</organism>
<dbReference type="EMBL" id="JAUDCG010000055">
    <property type="protein sequence ID" value="MDM8157964.1"/>
    <property type="molecule type" value="Genomic_DNA"/>
</dbReference>
<keyword evidence="3" id="KW-1185">Reference proteome</keyword>
<protein>
    <submittedName>
        <fullName evidence="2">Uncharacterized protein</fullName>
    </submittedName>
</protein>
<reference evidence="3" key="2">
    <citation type="submission" date="2023-06" db="EMBL/GenBank/DDBJ databases">
        <title>Identification and characterization of horizontal gene transfer across gut microbiota members of farm animals based on homology search.</title>
        <authorList>
            <person name="Zeman M."/>
            <person name="Kubasova T."/>
            <person name="Jahodarova E."/>
            <person name="Nykrynova M."/>
            <person name="Rychlik I."/>
        </authorList>
    </citation>
    <scope>NUCLEOTIDE SEQUENCE [LARGE SCALE GENOMIC DNA]</scope>
    <source>
        <strain evidence="3">ET39</strain>
    </source>
</reference>
<comment type="caution">
    <text evidence="2">The sequence shown here is derived from an EMBL/GenBank/DDBJ whole genome shotgun (WGS) entry which is preliminary data.</text>
</comment>
<reference evidence="2 3" key="1">
    <citation type="submission" date="2023-06" db="EMBL/GenBank/DDBJ databases">
        <title>Identification and characterization of horizontal gene transfer across gut microbiota members of farm animals based on homology search.</title>
        <authorList>
            <person name="Schwarzerova J."/>
            <person name="Nykrynova M."/>
            <person name="Jureckova K."/>
            <person name="Cejkova D."/>
            <person name="Rychlik I."/>
        </authorList>
    </citation>
    <scope>NUCLEOTIDE SEQUENCE [LARGE SCALE GENOMIC DNA]</scope>
    <source>
        <strain evidence="2 3">ET39</strain>
    </source>
</reference>
<evidence type="ECO:0000313" key="2">
    <source>
        <dbReference type="EMBL" id="MDM8157964.1"/>
    </source>
</evidence>
<evidence type="ECO:0000313" key="3">
    <source>
        <dbReference type="Proteomes" id="UP001529340"/>
    </source>
</evidence>
<gene>
    <name evidence="2" type="ORF">QUV96_10010</name>
</gene>
<evidence type="ECO:0000256" key="1">
    <source>
        <dbReference type="SAM" id="SignalP"/>
    </source>
</evidence>
<reference evidence="2 3" key="3">
    <citation type="submission" date="2023-06" db="EMBL/GenBank/DDBJ databases">
        <authorList>
            <person name="Zeman M."/>
            <person name="Kubasova T."/>
            <person name="Jahodarova E."/>
            <person name="Nykrynova M."/>
            <person name="Rychlik I."/>
        </authorList>
    </citation>
    <scope>NUCLEOTIDE SEQUENCE [LARGE SCALE GENOMIC DNA]</scope>
    <source>
        <strain evidence="2 3">ET39</strain>
    </source>
</reference>
<dbReference type="RefSeq" id="WP_289608403.1">
    <property type="nucleotide sequence ID" value="NZ_JAUDCG010000055.1"/>
</dbReference>
<feature type="chain" id="PRO_5047099257" evidence="1">
    <location>
        <begin position="37"/>
        <end position="94"/>
    </location>
</feature>
<accession>A0ABT7UEB4</accession>
<name>A0ABT7UEB4_9FIRM</name>
<keyword evidence="1" id="KW-0732">Signal</keyword>
<dbReference type="Proteomes" id="UP001529340">
    <property type="component" value="Unassembled WGS sequence"/>
</dbReference>
<sequence>MQKGKSGHVNKVVKVMLALLLSFTLLPQHFAVTAEAQDTTEETRVYLILDDGVERDITDELKGTTFSNRYQVDTEFHGIPKIKLIGENIQHVTF</sequence>